<evidence type="ECO:0000313" key="1">
    <source>
        <dbReference type="EMBL" id="KAJ1130630.1"/>
    </source>
</evidence>
<name>A0AAV7PUL1_PLEWA</name>
<dbReference type="EMBL" id="JANPWB010000011">
    <property type="protein sequence ID" value="KAJ1130630.1"/>
    <property type="molecule type" value="Genomic_DNA"/>
</dbReference>
<accession>A0AAV7PUL1</accession>
<gene>
    <name evidence="1" type="ORF">NDU88_008981</name>
</gene>
<reference evidence="1" key="1">
    <citation type="journal article" date="2022" name="bioRxiv">
        <title>Sequencing and chromosome-scale assembly of the giantPleurodeles waltlgenome.</title>
        <authorList>
            <person name="Brown T."/>
            <person name="Elewa A."/>
            <person name="Iarovenko S."/>
            <person name="Subramanian E."/>
            <person name="Araus A.J."/>
            <person name="Petzold A."/>
            <person name="Susuki M."/>
            <person name="Suzuki K.-i.T."/>
            <person name="Hayashi T."/>
            <person name="Toyoda A."/>
            <person name="Oliveira C."/>
            <person name="Osipova E."/>
            <person name="Leigh N.D."/>
            <person name="Simon A."/>
            <person name="Yun M.H."/>
        </authorList>
    </citation>
    <scope>NUCLEOTIDE SEQUENCE</scope>
    <source>
        <strain evidence="1">20211129_DDA</strain>
        <tissue evidence="1">Liver</tissue>
    </source>
</reference>
<dbReference type="Proteomes" id="UP001066276">
    <property type="component" value="Chromosome 7"/>
</dbReference>
<keyword evidence="2" id="KW-1185">Reference proteome</keyword>
<organism evidence="1 2">
    <name type="scientific">Pleurodeles waltl</name>
    <name type="common">Iberian ribbed newt</name>
    <dbReference type="NCBI Taxonomy" id="8319"/>
    <lineage>
        <taxon>Eukaryota</taxon>
        <taxon>Metazoa</taxon>
        <taxon>Chordata</taxon>
        <taxon>Craniata</taxon>
        <taxon>Vertebrata</taxon>
        <taxon>Euteleostomi</taxon>
        <taxon>Amphibia</taxon>
        <taxon>Batrachia</taxon>
        <taxon>Caudata</taxon>
        <taxon>Salamandroidea</taxon>
        <taxon>Salamandridae</taxon>
        <taxon>Pleurodelinae</taxon>
        <taxon>Pleurodeles</taxon>
    </lineage>
</organism>
<protein>
    <submittedName>
        <fullName evidence="1">Uncharacterized protein</fullName>
    </submittedName>
</protein>
<dbReference type="AlphaFoldDB" id="A0AAV7PUL1"/>
<sequence>MTALLDYRSVCSSWLAKENPHIKKIIKVLILAEQAVINRSSIMSEPRSDERAKAMGLYKSSCLLRANTEKLR</sequence>
<proteinExistence type="predicted"/>
<comment type="caution">
    <text evidence="1">The sequence shown here is derived from an EMBL/GenBank/DDBJ whole genome shotgun (WGS) entry which is preliminary data.</text>
</comment>
<evidence type="ECO:0000313" key="2">
    <source>
        <dbReference type="Proteomes" id="UP001066276"/>
    </source>
</evidence>